<proteinExistence type="predicted"/>
<evidence type="ECO:0000313" key="2">
    <source>
        <dbReference type="Proteomes" id="UP000243502"/>
    </source>
</evidence>
<gene>
    <name evidence="1" type="ORF">C2L65_36115</name>
</gene>
<evidence type="ECO:0000313" key="1">
    <source>
        <dbReference type="EMBL" id="AUT65019.1"/>
    </source>
</evidence>
<dbReference type="EMBL" id="CP026113">
    <property type="protein sequence ID" value="AUT65019.1"/>
    <property type="molecule type" value="Genomic_DNA"/>
</dbReference>
<dbReference type="AlphaFoldDB" id="A0A2I8EZV6"/>
<accession>A0A2I8EZV6</accession>
<reference evidence="1 2" key="1">
    <citation type="submission" date="2018-01" db="EMBL/GenBank/DDBJ databases">
        <title>Species boundaries and ecological features among Paraburkholderia terrae DSMZ17804T, P. hospita DSMZ17164T and P. caribensis DSMZ13236T.</title>
        <authorList>
            <person name="Pratama A.A."/>
        </authorList>
    </citation>
    <scope>NUCLEOTIDE SEQUENCE [LARGE SCALE GENOMIC DNA]</scope>
    <source>
        <strain evidence="1 2">DSM 17804</strain>
    </source>
</reference>
<dbReference type="KEGG" id="pter:C2L65_36115"/>
<protein>
    <submittedName>
        <fullName evidence="1">Uncharacterized protein</fullName>
    </submittedName>
</protein>
<dbReference type="RefSeq" id="WP_042304820.1">
    <property type="nucleotide sequence ID" value="NZ_CP026113.1"/>
</dbReference>
<organism evidence="1 2">
    <name type="scientific">Paraburkholderia terrae</name>
    <dbReference type="NCBI Taxonomy" id="311230"/>
    <lineage>
        <taxon>Bacteria</taxon>
        <taxon>Pseudomonadati</taxon>
        <taxon>Pseudomonadota</taxon>
        <taxon>Betaproteobacteria</taxon>
        <taxon>Burkholderiales</taxon>
        <taxon>Burkholderiaceae</taxon>
        <taxon>Paraburkholderia</taxon>
    </lineage>
</organism>
<name>A0A2I8EZV6_9BURK</name>
<sequence>MLKEYDLRSDVLETIVASAMVSRHHKELRELLAKRTRFNRVSYVTSRVQYSHRPGRILDVEYREVASDFREWLSNELEARNGDSEAVWDAFHQSGYVLTEIRRSLHYFTHDWGGAQDDFVQFRIWQEQEFLAEEPFERKIWGRCLEDGERCNPVGYFQKLFPQSALGPSKYCLRDVIDMKTFNAVANDWYEYERGLVGRRLINQPATDLCDPYRISAYSDGHDRYRYMRDGQRFFDDWTTSSLGQAGERISKRWCFDILEHLDARNVRSLSFIPQWTHRRNITSIGGHAVLDLCNLYARLKKFDDRIGAPFSWYFYGLQGDLITQPQMQLIGAAVRCGLIELPRENSAVLQRWMEQPYGF</sequence>
<dbReference type="Proteomes" id="UP000243502">
    <property type="component" value="Chromosome 3"/>
</dbReference>
<dbReference type="OrthoDB" id="9076234at2"/>